<keyword evidence="3" id="KW-0050">Antiport</keyword>
<keyword evidence="7 8" id="KW-0472">Membrane</keyword>
<keyword evidence="6 8" id="KW-1133">Transmembrane helix</keyword>
<proteinExistence type="predicted"/>
<keyword evidence="5 8" id="KW-0812">Transmembrane</keyword>
<evidence type="ECO:0000256" key="4">
    <source>
        <dbReference type="ARBA" id="ARBA00022568"/>
    </source>
</evidence>
<evidence type="ECO:0000256" key="8">
    <source>
        <dbReference type="SAM" id="Phobius"/>
    </source>
</evidence>
<dbReference type="Proteomes" id="UP001152798">
    <property type="component" value="Chromosome 4"/>
</dbReference>
<protein>
    <recommendedName>
        <fullName evidence="9">Sodium/calcium exchanger membrane region domain-containing protein</fullName>
    </recommendedName>
</protein>
<comment type="subcellular location">
    <subcellularLocation>
        <location evidence="1">Membrane</location>
        <topology evidence="1">Multi-pass membrane protein</topology>
    </subcellularLocation>
</comment>
<evidence type="ECO:0000256" key="7">
    <source>
        <dbReference type="ARBA" id="ARBA00023136"/>
    </source>
</evidence>
<evidence type="ECO:0000256" key="1">
    <source>
        <dbReference type="ARBA" id="ARBA00004141"/>
    </source>
</evidence>
<dbReference type="GO" id="GO:0016020">
    <property type="term" value="C:membrane"/>
    <property type="evidence" value="ECO:0007669"/>
    <property type="project" value="UniProtKB-SubCell"/>
</dbReference>
<dbReference type="PANTHER" id="PTHR12266">
    <property type="entry name" value="NA+/CA2+ K+ INDEPENDENT EXCHANGER"/>
    <property type="match status" value="1"/>
</dbReference>
<reference evidence="10" key="1">
    <citation type="submission" date="2022-01" db="EMBL/GenBank/DDBJ databases">
        <authorList>
            <person name="King R."/>
        </authorList>
    </citation>
    <scope>NUCLEOTIDE SEQUENCE</scope>
</reference>
<evidence type="ECO:0000256" key="5">
    <source>
        <dbReference type="ARBA" id="ARBA00022692"/>
    </source>
</evidence>
<feature type="transmembrane region" description="Helical" evidence="8">
    <location>
        <begin position="76"/>
        <end position="99"/>
    </location>
</feature>
<keyword evidence="4" id="KW-0109">Calcium transport</keyword>
<dbReference type="EMBL" id="OV725080">
    <property type="protein sequence ID" value="CAH1398343.1"/>
    <property type="molecule type" value="Genomic_DNA"/>
</dbReference>
<sequence>MEYSVINIIHKLNNETLKSEHLQMFIKIPKDACQYVMEIPYAERCDFVYKTHDCAVHNAPLVNPFDWVFCDYPEEWAIIGVLAMFFTLVILFFVTSILADVFICPNLEVVSDTLRLPESLAGVTILAFGNGAPDLFSAYAGAEMDHAEIMFASLTGSGLFVTTLVSGIILYIRPFKVEKWSLLRNVFFYLCTYSILFSSFYCRYYTIFHALCILGVYIIYLAINISDVVADVILKRKMEIMKTDDEQKLKLMARERSIFVPNLDRGRASVAEGIMLRKEMKRIYSLMGFELSVPKVFRGYDWKNLKPFINEFMEEISFKKFIGSNSSLMHKIFRVIQIPVLLGLKLMVPVVNTTERNDGWCKLLVMINLFLFPNLVLYCFDYEEYTVTSAGMNIDLWVLGIVTGLIFATIIFFLTQAYAKPKYHWILAYLGFICAIAVIRFVSAQVIFHLSTIGARYTISSSILAITLLSWGNCLIDCVSNTALAKHGLQNMGFAACFGGPMFNCSLGVGAISIIVHLKGMPIQAFYGHVSPVGSLFLFISLLSTLIFIPNMNFEGRRFFGIYLILLYVTFMILCVLMEDTIHAFGTQYYKDWASAVKE</sequence>
<organism evidence="10 11">
    <name type="scientific">Nezara viridula</name>
    <name type="common">Southern green stink bug</name>
    <name type="synonym">Cimex viridulus</name>
    <dbReference type="NCBI Taxonomy" id="85310"/>
    <lineage>
        <taxon>Eukaryota</taxon>
        <taxon>Metazoa</taxon>
        <taxon>Ecdysozoa</taxon>
        <taxon>Arthropoda</taxon>
        <taxon>Hexapoda</taxon>
        <taxon>Insecta</taxon>
        <taxon>Pterygota</taxon>
        <taxon>Neoptera</taxon>
        <taxon>Paraneoptera</taxon>
        <taxon>Hemiptera</taxon>
        <taxon>Heteroptera</taxon>
        <taxon>Panheteroptera</taxon>
        <taxon>Pentatomomorpha</taxon>
        <taxon>Pentatomoidea</taxon>
        <taxon>Pentatomidae</taxon>
        <taxon>Pentatominae</taxon>
        <taxon>Nezara</taxon>
    </lineage>
</organism>
<gene>
    <name evidence="10" type="ORF">NEZAVI_LOCUS8013</name>
</gene>
<feature type="transmembrane region" description="Helical" evidence="8">
    <location>
        <begin position="560"/>
        <end position="578"/>
    </location>
</feature>
<keyword evidence="11" id="KW-1185">Reference proteome</keyword>
<feature type="domain" description="Sodium/calcium exchanger membrane region" evidence="9">
    <location>
        <begin position="86"/>
        <end position="225"/>
    </location>
</feature>
<feature type="transmembrane region" description="Helical" evidence="8">
    <location>
        <begin position="182"/>
        <end position="201"/>
    </location>
</feature>
<evidence type="ECO:0000313" key="11">
    <source>
        <dbReference type="Proteomes" id="UP001152798"/>
    </source>
</evidence>
<feature type="domain" description="Sodium/calcium exchanger membrane region" evidence="9">
    <location>
        <begin position="428"/>
        <end position="575"/>
    </location>
</feature>
<dbReference type="GO" id="GO:0006874">
    <property type="term" value="P:intracellular calcium ion homeostasis"/>
    <property type="evidence" value="ECO:0007669"/>
    <property type="project" value="TreeGrafter"/>
</dbReference>
<dbReference type="Gene3D" id="1.20.1420.30">
    <property type="entry name" value="NCX, central ion-binding region"/>
    <property type="match status" value="2"/>
</dbReference>
<keyword evidence="4" id="KW-0106">Calcium</keyword>
<dbReference type="OrthoDB" id="407410at2759"/>
<feature type="transmembrane region" description="Helical" evidence="8">
    <location>
        <begin position="207"/>
        <end position="234"/>
    </location>
</feature>
<accession>A0A9P0HAE1</accession>
<dbReference type="GO" id="GO:0005432">
    <property type="term" value="F:calcium:sodium antiporter activity"/>
    <property type="evidence" value="ECO:0007669"/>
    <property type="project" value="TreeGrafter"/>
</dbReference>
<keyword evidence="2" id="KW-0813">Transport</keyword>
<evidence type="ECO:0000313" key="10">
    <source>
        <dbReference type="EMBL" id="CAH1398343.1"/>
    </source>
</evidence>
<evidence type="ECO:0000256" key="3">
    <source>
        <dbReference type="ARBA" id="ARBA00022449"/>
    </source>
</evidence>
<evidence type="ECO:0000256" key="2">
    <source>
        <dbReference type="ARBA" id="ARBA00022448"/>
    </source>
</evidence>
<dbReference type="InterPro" id="IPR004837">
    <property type="entry name" value="NaCa_Exmemb"/>
</dbReference>
<feature type="transmembrane region" description="Helical" evidence="8">
    <location>
        <begin position="492"/>
        <end position="518"/>
    </location>
</feature>
<feature type="transmembrane region" description="Helical" evidence="8">
    <location>
        <begin position="394"/>
        <end position="417"/>
    </location>
</feature>
<feature type="transmembrane region" description="Helical" evidence="8">
    <location>
        <begin position="363"/>
        <end position="382"/>
    </location>
</feature>
<name>A0A9P0HAE1_NEZVI</name>
<dbReference type="PANTHER" id="PTHR12266:SF0">
    <property type="entry name" value="MITOCHONDRIAL SODIUM_CALCIUM EXCHANGER PROTEIN"/>
    <property type="match status" value="1"/>
</dbReference>
<feature type="transmembrane region" description="Helical" evidence="8">
    <location>
        <begin position="454"/>
        <end position="472"/>
    </location>
</feature>
<evidence type="ECO:0000256" key="6">
    <source>
        <dbReference type="ARBA" id="ARBA00022989"/>
    </source>
</evidence>
<dbReference type="Pfam" id="PF01699">
    <property type="entry name" value="Na_Ca_ex"/>
    <property type="match status" value="2"/>
</dbReference>
<feature type="transmembrane region" description="Helical" evidence="8">
    <location>
        <begin position="423"/>
        <end position="442"/>
    </location>
</feature>
<keyword evidence="4" id="KW-0406">Ion transport</keyword>
<evidence type="ECO:0000259" key="9">
    <source>
        <dbReference type="Pfam" id="PF01699"/>
    </source>
</evidence>
<dbReference type="AlphaFoldDB" id="A0A9P0HAE1"/>
<dbReference type="InterPro" id="IPR044880">
    <property type="entry name" value="NCX_ion-bd_dom_sf"/>
</dbReference>
<feature type="transmembrane region" description="Helical" evidence="8">
    <location>
        <begin position="525"/>
        <end position="548"/>
    </location>
</feature>
<dbReference type="InterPro" id="IPR051359">
    <property type="entry name" value="CaCA_antiporter"/>
</dbReference>
<feature type="transmembrane region" description="Helical" evidence="8">
    <location>
        <begin position="148"/>
        <end position="170"/>
    </location>
</feature>